<dbReference type="EMBL" id="BGPR01012513">
    <property type="protein sequence ID" value="GBN56402.1"/>
    <property type="molecule type" value="Genomic_DNA"/>
</dbReference>
<keyword evidence="2" id="KW-1185">Reference proteome</keyword>
<proteinExistence type="predicted"/>
<reference evidence="1 2" key="1">
    <citation type="journal article" date="2019" name="Sci. Rep.">
        <title>Orb-weaving spider Araneus ventricosus genome elucidates the spidroin gene catalogue.</title>
        <authorList>
            <person name="Kono N."/>
            <person name="Nakamura H."/>
            <person name="Ohtoshi R."/>
            <person name="Moran D.A.P."/>
            <person name="Shinohara A."/>
            <person name="Yoshida Y."/>
            <person name="Fujiwara M."/>
            <person name="Mori M."/>
            <person name="Tomita M."/>
            <person name="Arakawa K."/>
        </authorList>
    </citation>
    <scope>NUCLEOTIDE SEQUENCE [LARGE SCALE GENOMIC DNA]</scope>
</reference>
<evidence type="ECO:0000313" key="2">
    <source>
        <dbReference type="Proteomes" id="UP000499080"/>
    </source>
</evidence>
<accession>A0A4Y2PZ87</accession>
<gene>
    <name evidence="1" type="ORF">AVEN_182658_1</name>
</gene>
<dbReference type="AlphaFoldDB" id="A0A4Y2PZ87"/>
<sequence>MCGRQAATLRPSTSYTCSEEFKLGGRITIPNRRDPLLMPDGCRVRMNNIIHKIKICFHCTSEQTNMLFWNLPINLACRGSVLDIEICSRTRIDVRDNSV</sequence>
<dbReference type="Proteomes" id="UP000499080">
    <property type="component" value="Unassembled WGS sequence"/>
</dbReference>
<organism evidence="1 2">
    <name type="scientific">Araneus ventricosus</name>
    <name type="common">Orbweaver spider</name>
    <name type="synonym">Epeira ventricosa</name>
    <dbReference type="NCBI Taxonomy" id="182803"/>
    <lineage>
        <taxon>Eukaryota</taxon>
        <taxon>Metazoa</taxon>
        <taxon>Ecdysozoa</taxon>
        <taxon>Arthropoda</taxon>
        <taxon>Chelicerata</taxon>
        <taxon>Arachnida</taxon>
        <taxon>Araneae</taxon>
        <taxon>Araneomorphae</taxon>
        <taxon>Entelegynae</taxon>
        <taxon>Araneoidea</taxon>
        <taxon>Araneidae</taxon>
        <taxon>Araneus</taxon>
    </lineage>
</organism>
<name>A0A4Y2PZ87_ARAVE</name>
<evidence type="ECO:0000313" key="1">
    <source>
        <dbReference type="EMBL" id="GBN56402.1"/>
    </source>
</evidence>
<comment type="caution">
    <text evidence="1">The sequence shown here is derived from an EMBL/GenBank/DDBJ whole genome shotgun (WGS) entry which is preliminary data.</text>
</comment>
<protein>
    <submittedName>
        <fullName evidence="1">Uncharacterized protein</fullName>
    </submittedName>
</protein>